<reference evidence="2" key="1">
    <citation type="submission" date="2016-10" db="EMBL/GenBank/DDBJ databases">
        <authorList>
            <person name="Varghese N."/>
            <person name="Submissions S."/>
        </authorList>
    </citation>
    <scope>NUCLEOTIDE SEQUENCE [LARGE SCALE GENOMIC DNA]</scope>
    <source>
        <strain evidence="2">S6-262</strain>
    </source>
</reference>
<dbReference type="STRING" id="1166340.SAMN05192583_0862"/>
<gene>
    <name evidence="1" type="ORF">SAMN05192583_0862</name>
</gene>
<protein>
    <submittedName>
        <fullName evidence="1">Uncharacterized protein</fullName>
    </submittedName>
</protein>
<dbReference type="OrthoDB" id="7590127at2"/>
<dbReference type="AlphaFoldDB" id="A0A1H7ZXE0"/>
<keyword evidence="2" id="KW-1185">Reference proteome</keyword>
<sequence length="158" mass="17619">MTMPRLADYRFRDYCADAAAHLLRGREANFPAHVKAGRLTAEAAEEGLALSRAVAAQWRWIIDPAAPACPEWDDRTGYFGRYNHLMVAELATIAAKARAQADRDPTSDERRIMADLCDALAWHQRPYRGRSGEAAIVVMVSAERTVKARMVGHRRLAA</sequence>
<dbReference type="EMBL" id="FOCF01000001">
    <property type="protein sequence ID" value="SEM62169.1"/>
    <property type="molecule type" value="Genomic_DNA"/>
</dbReference>
<name>A0A1H7ZXE0_9SPHN</name>
<evidence type="ECO:0000313" key="1">
    <source>
        <dbReference type="EMBL" id="SEM62169.1"/>
    </source>
</evidence>
<dbReference type="RefSeq" id="WP_093664146.1">
    <property type="nucleotide sequence ID" value="NZ_FOCF01000001.1"/>
</dbReference>
<accession>A0A1H7ZXE0</accession>
<organism evidence="1 2">
    <name type="scientific">Sphingomonas gellani</name>
    <dbReference type="NCBI Taxonomy" id="1166340"/>
    <lineage>
        <taxon>Bacteria</taxon>
        <taxon>Pseudomonadati</taxon>
        <taxon>Pseudomonadota</taxon>
        <taxon>Alphaproteobacteria</taxon>
        <taxon>Sphingomonadales</taxon>
        <taxon>Sphingomonadaceae</taxon>
        <taxon>Sphingomonas</taxon>
    </lineage>
</organism>
<proteinExistence type="predicted"/>
<dbReference type="Proteomes" id="UP000199206">
    <property type="component" value="Unassembled WGS sequence"/>
</dbReference>
<evidence type="ECO:0000313" key="2">
    <source>
        <dbReference type="Proteomes" id="UP000199206"/>
    </source>
</evidence>